<protein>
    <recommendedName>
        <fullName evidence="1">Metallo-beta-lactamase domain-containing protein</fullName>
    </recommendedName>
</protein>
<evidence type="ECO:0000313" key="2">
    <source>
        <dbReference type="EMBL" id="GHH33562.1"/>
    </source>
</evidence>
<dbReference type="InterPro" id="IPR001279">
    <property type="entry name" value="Metallo-B-lactamas"/>
</dbReference>
<reference evidence="3" key="1">
    <citation type="journal article" date="2019" name="Int. J. Syst. Evol. Microbiol.">
        <title>The Global Catalogue of Microorganisms (GCM) 10K type strain sequencing project: providing services to taxonomists for standard genome sequencing and annotation.</title>
        <authorList>
            <consortium name="The Broad Institute Genomics Platform"/>
            <consortium name="The Broad Institute Genome Sequencing Center for Infectious Disease"/>
            <person name="Wu L."/>
            <person name="Ma J."/>
        </authorList>
    </citation>
    <scope>NUCLEOTIDE SEQUENCE [LARGE SCALE GENOMIC DNA]</scope>
    <source>
        <strain evidence="3">CGMCC 4.7367</strain>
    </source>
</reference>
<keyword evidence="3" id="KW-1185">Reference proteome</keyword>
<name>A0ABQ3M4Q6_9PSEU</name>
<gene>
    <name evidence="2" type="ORF">GCM10017774_16190</name>
</gene>
<dbReference type="EMBL" id="BNAR01000002">
    <property type="protein sequence ID" value="GHH33562.1"/>
    <property type="molecule type" value="Genomic_DNA"/>
</dbReference>
<comment type="caution">
    <text evidence="2">The sequence shown here is derived from an EMBL/GenBank/DDBJ whole genome shotgun (WGS) entry which is preliminary data.</text>
</comment>
<dbReference type="InterPro" id="IPR036866">
    <property type="entry name" value="RibonucZ/Hydroxyglut_hydro"/>
</dbReference>
<accession>A0ABQ3M4Q6</accession>
<dbReference type="Pfam" id="PF12706">
    <property type="entry name" value="Lactamase_B_2"/>
    <property type="match status" value="1"/>
</dbReference>
<organism evidence="2 3">
    <name type="scientific">Lentzea cavernae</name>
    <dbReference type="NCBI Taxonomy" id="2020703"/>
    <lineage>
        <taxon>Bacteria</taxon>
        <taxon>Bacillati</taxon>
        <taxon>Actinomycetota</taxon>
        <taxon>Actinomycetes</taxon>
        <taxon>Pseudonocardiales</taxon>
        <taxon>Pseudonocardiaceae</taxon>
        <taxon>Lentzea</taxon>
    </lineage>
</organism>
<dbReference type="PANTHER" id="PTHR43546:SF7">
    <property type="entry name" value="METALLO-BETA-LACTAMASE DOMAIN-CONTAINING PROTEIN"/>
    <property type="match status" value="1"/>
</dbReference>
<dbReference type="PANTHER" id="PTHR43546">
    <property type="entry name" value="UPF0173 METAL-DEPENDENT HYDROLASE MJ1163-RELATED"/>
    <property type="match status" value="1"/>
</dbReference>
<proteinExistence type="predicted"/>
<dbReference type="SUPFAM" id="SSF56281">
    <property type="entry name" value="Metallo-hydrolase/oxidoreductase"/>
    <property type="match status" value="1"/>
</dbReference>
<evidence type="ECO:0000313" key="3">
    <source>
        <dbReference type="Proteomes" id="UP000605568"/>
    </source>
</evidence>
<dbReference type="Proteomes" id="UP000605568">
    <property type="component" value="Unassembled WGS sequence"/>
</dbReference>
<feature type="domain" description="Metallo-beta-lactamase" evidence="1">
    <location>
        <begin position="39"/>
        <end position="224"/>
    </location>
</feature>
<evidence type="ECO:0000259" key="1">
    <source>
        <dbReference type="Pfam" id="PF12706"/>
    </source>
</evidence>
<sequence>MTGSLHFVGNATTVLRLGPFTLLTDPNFLHRGQWTHIGQGVVTKRLTDPAIEIADLPELDAVVLSHLHGDHFDRVASRELARDLPLFTTPHAARRLSRKGFTETAPLRTWETVVLSRGAAKLTITSLPGRHALGALGRLLPPVMGTMLEYREAAGVPPFRVYLSGDTLVHPALRQIRERFDGIDLAVLHLGGTKVLGVLLTMDGRQGTDLMELLAPRTTVPVHYEEYGVMKSPLSDFTAEVSRRGAGLDVQVVARGGTLQFDRERKAL</sequence>
<dbReference type="InterPro" id="IPR050114">
    <property type="entry name" value="UPF0173_UPF0282_UlaG_hydrolase"/>
</dbReference>
<dbReference type="Gene3D" id="3.60.15.10">
    <property type="entry name" value="Ribonuclease Z/Hydroxyacylglutathione hydrolase-like"/>
    <property type="match status" value="1"/>
</dbReference>